<dbReference type="PANTHER" id="PTHR11177">
    <property type="entry name" value="CHITINASE"/>
    <property type="match status" value="1"/>
</dbReference>
<dbReference type="FunFam" id="3.10.50.10:FF:000001">
    <property type="entry name" value="Chitinase 3-like 1"/>
    <property type="match status" value="1"/>
</dbReference>
<dbReference type="EMBL" id="JARKIK010000043">
    <property type="protein sequence ID" value="KAK8736742.1"/>
    <property type="molecule type" value="Genomic_DNA"/>
</dbReference>
<keyword evidence="8" id="KW-0732">Signal</keyword>
<dbReference type="Gene3D" id="3.10.50.10">
    <property type="match status" value="1"/>
</dbReference>
<dbReference type="PROSITE" id="PS01095">
    <property type="entry name" value="GH18_1"/>
    <property type="match status" value="1"/>
</dbReference>
<dbReference type="SUPFAM" id="SSF54556">
    <property type="entry name" value="Chitinase insertion domain"/>
    <property type="match status" value="1"/>
</dbReference>
<dbReference type="PROSITE" id="PS50940">
    <property type="entry name" value="CHIT_BIND_II"/>
    <property type="match status" value="1"/>
</dbReference>
<dbReference type="Gene3D" id="2.170.140.10">
    <property type="entry name" value="Chitin binding domain"/>
    <property type="match status" value="1"/>
</dbReference>
<keyword evidence="4" id="KW-1015">Disulfide bond</keyword>
<dbReference type="SUPFAM" id="SSF57625">
    <property type="entry name" value="Invertebrate chitin-binding proteins"/>
    <property type="match status" value="1"/>
</dbReference>
<evidence type="ECO:0000256" key="8">
    <source>
        <dbReference type="SAM" id="SignalP"/>
    </source>
</evidence>
<evidence type="ECO:0000259" key="10">
    <source>
        <dbReference type="PROSITE" id="PS51910"/>
    </source>
</evidence>
<comment type="similarity">
    <text evidence="1">Belongs to the glycosyl hydrolase 18 family. Chitinase class II subfamily.</text>
</comment>
<dbReference type="PROSITE" id="PS51910">
    <property type="entry name" value="GH18_2"/>
    <property type="match status" value="1"/>
</dbReference>
<evidence type="ECO:0000256" key="4">
    <source>
        <dbReference type="ARBA" id="ARBA00023157"/>
    </source>
</evidence>
<protein>
    <recommendedName>
        <fullName evidence="13">Chitinase</fullName>
    </recommendedName>
</protein>
<feature type="chain" id="PRO_5043900823" description="Chitinase" evidence="8">
    <location>
        <begin position="20"/>
        <end position="503"/>
    </location>
</feature>
<reference evidence="11 12" key="1">
    <citation type="journal article" date="2024" name="BMC Genomics">
        <title>Genome assembly of redclaw crayfish (Cherax quadricarinatus) provides insights into its immune adaptation and hypoxia tolerance.</title>
        <authorList>
            <person name="Liu Z."/>
            <person name="Zheng J."/>
            <person name="Li H."/>
            <person name="Fang K."/>
            <person name="Wang S."/>
            <person name="He J."/>
            <person name="Zhou D."/>
            <person name="Weng S."/>
            <person name="Chi M."/>
            <person name="Gu Z."/>
            <person name="He J."/>
            <person name="Li F."/>
            <person name="Wang M."/>
        </authorList>
    </citation>
    <scope>NUCLEOTIDE SEQUENCE [LARGE SCALE GENOMIC DNA]</scope>
    <source>
        <strain evidence="11">ZL_2023a</strain>
    </source>
</reference>
<dbReference type="PANTHER" id="PTHR11177:SF360">
    <property type="entry name" value="CHITINASE 4-RELATED"/>
    <property type="match status" value="1"/>
</dbReference>
<dbReference type="InterPro" id="IPR001223">
    <property type="entry name" value="Glyco_hydro18_cat"/>
</dbReference>
<evidence type="ECO:0000256" key="1">
    <source>
        <dbReference type="ARBA" id="ARBA00009121"/>
    </source>
</evidence>
<dbReference type="InterPro" id="IPR001579">
    <property type="entry name" value="Glyco_hydro_18_chit_AS"/>
</dbReference>
<feature type="domain" description="Chitin-binding type-2" evidence="9">
    <location>
        <begin position="436"/>
        <end position="494"/>
    </location>
</feature>
<evidence type="ECO:0000313" key="11">
    <source>
        <dbReference type="EMBL" id="KAK8736742.1"/>
    </source>
</evidence>
<dbReference type="CDD" id="cd02872">
    <property type="entry name" value="GH18_chitolectin_chitotriosidase"/>
    <property type="match status" value="1"/>
</dbReference>
<name>A0AAW0WX95_CHEQU</name>
<evidence type="ECO:0000256" key="5">
    <source>
        <dbReference type="ARBA" id="ARBA00023295"/>
    </source>
</evidence>
<keyword evidence="5 6" id="KW-0326">Glycosidase</keyword>
<organism evidence="11 12">
    <name type="scientific">Cherax quadricarinatus</name>
    <name type="common">Australian red claw crayfish</name>
    <dbReference type="NCBI Taxonomy" id="27406"/>
    <lineage>
        <taxon>Eukaryota</taxon>
        <taxon>Metazoa</taxon>
        <taxon>Ecdysozoa</taxon>
        <taxon>Arthropoda</taxon>
        <taxon>Crustacea</taxon>
        <taxon>Multicrustacea</taxon>
        <taxon>Malacostraca</taxon>
        <taxon>Eumalacostraca</taxon>
        <taxon>Eucarida</taxon>
        <taxon>Decapoda</taxon>
        <taxon>Pleocyemata</taxon>
        <taxon>Astacidea</taxon>
        <taxon>Parastacoidea</taxon>
        <taxon>Parastacidae</taxon>
        <taxon>Cherax</taxon>
    </lineage>
</organism>
<dbReference type="InterPro" id="IPR017853">
    <property type="entry name" value="GH"/>
</dbReference>
<dbReference type="Pfam" id="PF01607">
    <property type="entry name" value="CBM_14"/>
    <property type="match status" value="1"/>
</dbReference>
<dbReference type="SUPFAM" id="SSF51445">
    <property type="entry name" value="(Trans)glycosidases"/>
    <property type="match status" value="1"/>
</dbReference>
<evidence type="ECO:0000256" key="7">
    <source>
        <dbReference type="SAM" id="MobiDB-lite"/>
    </source>
</evidence>
<dbReference type="SMART" id="SM00494">
    <property type="entry name" value="ChtBD2"/>
    <property type="match status" value="1"/>
</dbReference>
<accession>A0AAW0WX95</accession>
<dbReference type="AlphaFoldDB" id="A0AAW0WX95"/>
<dbReference type="GO" id="GO:0008061">
    <property type="term" value="F:chitin binding"/>
    <property type="evidence" value="ECO:0007669"/>
    <property type="project" value="UniProtKB-KW"/>
</dbReference>
<dbReference type="GO" id="GO:0006032">
    <property type="term" value="P:chitin catabolic process"/>
    <property type="evidence" value="ECO:0007669"/>
    <property type="project" value="UniProtKB-ARBA"/>
</dbReference>
<feature type="compositionally biased region" description="Low complexity" evidence="7">
    <location>
        <begin position="410"/>
        <end position="430"/>
    </location>
</feature>
<comment type="caution">
    <text evidence="11">The sequence shown here is derived from an EMBL/GenBank/DDBJ whole genome shotgun (WGS) entry which is preliminary data.</text>
</comment>
<keyword evidence="2" id="KW-0147">Chitin-binding</keyword>
<sequence length="503" mass="55464">MRLLLPLSLLAIILSLAEGVMVCYYGSWAVYRPDNGKFDVENIDPFICTHLIFGFAGLGWDNQIRVLDPYNELCENYGKCAYDRFTALKQKNTELVTILAVGGWNEGSTKYSDMAADEGTRKTFVDSSVEMLKTHNFDGLDMDWEYPTQRGGKPEDKVNFISLLSELKTALHAEGMILTAAVSAGKLTIDPAYDIPAMAENIDIVNLMAYDLHGAWETYTHHQSGLYPYPDDTGDNVYLNQDFAVRYWIDGGMPSTKIALGVPLYGRCYKLDYSTDETGYYAPASQPGPAGPYTRSPGFLGYNEICEFQKNEGDWVVEIAPGMNEPYTYSYNHERIWCSYDDHDSCVIKANYAKDMNLAGMMVWSVETDDFLGICGGRDFELIRTLAETYSGGDITVPPPPSTTTRDPDAPTTTAGSTVSTTTPTTTTARTPPPPDGVCQKPGLNADPENCHHYYLCAPNTSGGYDATEEVCPPGTLYNPDAFICDWENSVCAIGDICPDDCA</sequence>
<gene>
    <name evidence="11" type="ORF">OTU49_004627</name>
</gene>
<dbReference type="InterPro" id="IPR011583">
    <property type="entry name" value="Chitinase_II/V-like_cat"/>
</dbReference>
<dbReference type="Pfam" id="PF00704">
    <property type="entry name" value="Glyco_hydro_18"/>
    <property type="match status" value="1"/>
</dbReference>
<feature type="signal peptide" evidence="8">
    <location>
        <begin position="1"/>
        <end position="19"/>
    </location>
</feature>
<evidence type="ECO:0000256" key="2">
    <source>
        <dbReference type="ARBA" id="ARBA00022669"/>
    </source>
</evidence>
<proteinExistence type="inferred from homology"/>
<feature type="domain" description="GH18" evidence="10">
    <location>
        <begin position="19"/>
        <end position="393"/>
    </location>
</feature>
<evidence type="ECO:0000256" key="6">
    <source>
        <dbReference type="RuleBase" id="RU000489"/>
    </source>
</evidence>
<evidence type="ECO:0000256" key="3">
    <source>
        <dbReference type="ARBA" id="ARBA00022801"/>
    </source>
</evidence>
<dbReference type="InterPro" id="IPR050314">
    <property type="entry name" value="Glycosyl_Hydrlase_18"/>
</dbReference>
<evidence type="ECO:0000313" key="12">
    <source>
        <dbReference type="Proteomes" id="UP001445076"/>
    </source>
</evidence>
<evidence type="ECO:0008006" key="13">
    <source>
        <dbReference type="Google" id="ProtNLM"/>
    </source>
</evidence>
<dbReference type="InterPro" id="IPR029070">
    <property type="entry name" value="Chitinase_insertion_sf"/>
</dbReference>
<dbReference type="GO" id="GO:0005576">
    <property type="term" value="C:extracellular region"/>
    <property type="evidence" value="ECO:0007669"/>
    <property type="project" value="InterPro"/>
</dbReference>
<evidence type="ECO:0000259" key="9">
    <source>
        <dbReference type="PROSITE" id="PS50940"/>
    </source>
</evidence>
<dbReference type="SMART" id="SM00636">
    <property type="entry name" value="Glyco_18"/>
    <property type="match status" value="1"/>
</dbReference>
<dbReference type="GO" id="GO:0004568">
    <property type="term" value="F:chitinase activity"/>
    <property type="evidence" value="ECO:0007669"/>
    <property type="project" value="UniProtKB-ARBA"/>
</dbReference>
<dbReference type="Gene3D" id="3.20.20.80">
    <property type="entry name" value="Glycosidases"/>
    <property type="match status" value="1"/>
</dbReference>
<keyword evidence="3 6" id="KW-0378">Hydrolase</keyword>
<feature type="region of interest" description="Disordered" evidence="7">
    <location>
        <begin position="393"/>
        <end position="435"/>
    </location>
</feature>
<dbReference type="GO" id="GO:0005975">
    <property type="term" value="P:carbohydrate metabolic process"/>
    <property type="evidence" value="ECO:0007669"/>
    <property type="project" value="InterPro"/>
</dbReference>
<dbReference type="Proteomes" id="UP001445076">
    <property type="component" value="Unassembled WGS sequence"/>
</dbReference>
<dbReference type="InterPro" id="IPR036508">
    <property type="entry name" value="Chitin-bd_dom_sf"/>
</dbReference>
<dbReference type="InterPro" id="IPR002557">
    <property type="entry name" value="Chitin-bd_dom"/>
</dbReference>
<keyword evidence="12" id="KW-1185">Reference proteome</keyword>